<keyword evidence="1" id="KW-0472">Membrane</keyword>
<evidence type="ECO:0000313" key="3">
    <source>
        <dbReference type="Proteomes" id="UP001239257"/>
    </source>
</evidence>
<dbReference type="Gene3D" id="3.30.1690.10">
    <property type="entry name" value="TcpA-like pilin"/>
    <property type="match status" value="1"/>
</dbReference>
<accession>A0AAX3TZY0</accession>
<dbReference type="InterPro" id="IPR012902">
    <property type="entry name" value="N_methyl_site"/>
</dbReference>
<proteinExistence type="predicted"/>
<keyword evidence="1" id="KW-0812">Transmembrane</keyword>
<dbReference type="Proteomes" id="UP001239257">
    <property type="component" value="Chromosome 1"/>
</dbReference>
<dbReference type="Pfam" id="PF07963">
    <property type="entry name" value="N_methyl"/>
    <property type="match status" value="1"/>
</dbReference>
<reference evidence="2" key="1">
    <citation type="submission" date="2022-02" db="EMBL/GenBank/DDBJ databases">
        <title>Emergence and expansion in Europe of a Vibrio aestuarianus clonal complex pathogenic for oysters.</title>
        <authorList>
            <person name="Mesnil A."/>
            <person name="Travers M.-A."/>
        </authorList>
    </citation>
    <scope>NUCLEOTIDE SEQUENCE</scope>
    <source>
        <strain evidence="2">U29</strain>
    </source>
</reference>
<gene>
    <name evidence="2" type="ORF">PYE51_09095</name>
</gene>
<dbReference type="AlphaFoldDB" id="A0AAX3TZY0"/>
<dbReference type="InterPro" id="IPR045584">
    <property type="entry name" value="Pilin-like"/>
</dbReference>
<evidence type="ECO:0000313" key="2">
    <source>
        <dbReference type="EMBL" id="WGK80800.1"/>
    </source>
</evidence>
<organism evidence="2 3">
    <name type="scientific">Vibrio aestuarianus</name>
    <dbReference type="NCBI Taxonomy" id="28171"/>
    <lineage>
        <taxon>Bacteria</taxon>
        <taxon>Pseudomonadati</taxon>
        <taxon>Pseudomonadota</taxon>
        <taxon>Gammaproteobacteria</taxon>
        <taxon>Vibrionales</taxon>
        <taxon>Vibrionaceae</taxon>
        <taxon>Vibrio</taxon>
    </lineage>
</organism>
<feature type="transmembrane region" description="Helical" evidence="1">
    <location>
        <begin position="20"/>
        <end position="42"/>
    </location>
</feature>
<dbReference type="RefSeq" id="WP_301064070.1">
    <property type="nucleotide sequence ID" value="NZ_CP118709.1"/>
</dbReference>
<sequence>MKSIKARNSRNSNKKIRGLALLEILIAIGILGIISAGVATLASRTFEEQNVNAISKGVVDVGLSIKKGYQRASGYPDAKSMSVFVNSSLVSEESATNPITNNLYEYIGGLNKNAASGVNDAFAIVVDGLEPSVCVKLLGGVLPENAAYIEVVDSGTGMTGLTFDVVPGGPVFKTMQGYTTGAVVDAEDPTTYVNACNNAINAIIYGYY</sequence>
<name>A0AAX3TZY0_9VIBR</name>
<evidence type="ECO:0000256" key="1">
    <source>
        <dbReference type="SAM" id="Phobius"/>
    </source>
</evidence>
<protein>
    <submittedName>
        <fullName evidence="2">Prepilin-type N-terminal cleavage/methylation domain-containing protein</fullName>
    </submittedName>
</protein>
<dbReference type="EMBL" id="CP118709">
    <property type="protein sequence ID" value="WGK80800.1"/>
    <property type="molecule type" value="Genomic_DNA"/>
</dbReference>
<keyword evidence="1" id="KW-1133">Transmembrane helix</keyword>
<dbReference type="SUPFAM" id="SSF54523">
    <property type="entry name" value="Pili subunits"/>
    <property type="match status" value="1"/>
</dbReference>